<dbReference type="EMBL" id="LK023320">
    <property type="protein sequence ID" value="CDS06437.1"/>
    <property type="molecule type" value="Genomic_DNA"/>
</dbReference>
<keyword evidence="2" id="KW-1133">Transmembrane helix</keyword>
<feature type="chain" id="PRO_5001726361" evidence="3">
    <location>
        <begin position="25"/>
        <end position="136"/>
    </location>
</feature>
<dbReference type="AlphaFoldDB" id="A0A077WII3"/>
<feature type="region of interest" description="Disordered" evidence="1">
    <location>
        <begin position="58"/>
        <end position="109"/>
    </location>
</feature>
<evidence type="ECO:0000256" key="3">
    <source>
        <dbReference type="SAM" id="SignalP"/>
    </source>
</evidence>
<feature type="transmembrane region" description="Helical" evidence="2">
    <location>
        <begin position="113"/>
        <end position="134"/>
    </location>
</feature>
<keyword evidence="3" id="KW-0732">Signal</keyword>
<evidence type="ECO:0000313" key="4">
    <source>
        <dbReference type="EMBL" id="CDS06437.1"/>
    </source>
</evidence>
<proteinExistence type="predicted"/>
<accession>A0A077WII3</accession>
<reference evidence="4" key="1">
    <citation type="journal article" date="2014" name="Genome Announc.">
        <title>De novo whole-genome sequence and genome annotation of Lichtheimia ramosa.</title>
        <authorList>
            <person name="Linde J."/>
            <person name="Schwartze V."/>
            <person name="Binder U."/>
            <person name="Lass-Florl C."/>
            <person name="Voigt K."/>
            <person name="Horn F."/>
        </authorList>
    </citation>
    <scope>NUCLEOTIDE SEQUENCE</scope>
    <source>
        <strain evidence="4">JMRC FSU:6197</strain>
    </source>
</reference>
<name>A0A077WII3_9FUNG</name>
<sequence length="136" mass="14264">MMHYNIYLVLLTTLSTWMFAQSLGEQINEAGQVQGALSSAMVNPSSLYNLQVPVFPSTSQVSQPSAPTITGTTSAETTSTETTHPTSTSVHTTSTAPSGTHTTTSPPASDASMLKGISTVFSIIGVSIFLFVYANV</sequence>
<gene>
    <name evidence="4" type="ORF">LRAMOSA08965</name>
</gene>
<feature type="compositionally biased region" description="Polar residues" evidence="1">
    <location>
        <begin position="58"/>
        <end position="67"/>
    </location>
</feature>
<evidence type="ECO:0000256" key="2">
    <source>
        <dbReference type="SAM" id="Phobius"/>
    </source>
</evidence>
<feature type="signal peptide" evidence="3">
    <location>
        <begin position="1"/>
        <end position="24"/>
    </location>
</feature>
<feature type="compositionally biased region" description="Low complexity" evidence="1">
    <location>
        <begin position="68"/>
        <end position="109"/>
    </location>
</feature>
<organism evidence="4">
    <name type="scientific">Lichtheimia ramosa</name>
    <dbReference type="NCBI Taxonomy" id="688394"/>
    <lineage>
        <taxon>Eukaryota</taxon>
        <taxon>Fungi</taxon>
        <taxon>Fungi incertae sedis</taxon>
        <taxon>Mucoromycota</taxon>
        <taxon>Mucoromycotina</taxon>
        <taxon>Mucoromycetes</taxon>
        <taxon>Mucorales</taxon>
        <taxon>Lichtheimiaceae</taxon>
        <taxon>Lichtheimia</taxon>
    </lineage>
</organism>
<evidence type="ECO:0000256" key="1">
    <source>
        <dbReference type="SAM" id="MobiDB-lite"/>
    </source>
</evidence>
<keyword evidence="2" id="KW-0812">Transmembrane</keyword>
<protein>
    <submittedName>
        <fullName evidence="4">Uncharacterized protein</fullName>
    </submittedName>
</protein>
<keyword evidence="2" id="KW-0472">Membrane</keyword>